<dbReference type="InterPro" id="IPR008638">
    <property type="entry name" value="FhaB/CdiA-like_TPS"/>
</dbReference>
<dbReference type="SMART" id="SM00912">
    <property type="entry name" value="Haemagg_act"/>
    <property type="match status" value="1"/>
</dbReference>
<organism evidence="3 4">
    <name type="scientific">Gloeocapsopsis crepidinum LEGE 06123</name>
    <dbReference type="NCBI Taxonomy" id="588587"/>
    <lineage>
        <taxon>Bacteria</taxon>
        <taxon>Bacillati</taxon>
        <taxon>Cyanobacteriota</taxon>
        <taxon>Cyanophyceae</taxon>
        <taxon>Oscillatoriophycideae</taxon>
        <taxon>Chroococcales</taxon>
        <taxon>Chroococcaceae</taxon>
        <taxon>Gloeocapsopsis</taxon>
    </lineage>
</organism>
<dbReference type="Proteomes" id="UP000651156">
    <property type="component" value="Unassembled WGS sequence"/>
</dbReference>
<evidence type="ECO:0000313" key="3">
    <source>
        <dbReference type="EMBL" id="MBE9189628.1"/>
    </source>
</evidence>
<feature type="region of interest" description="Disordered" evidence="1">
    <location>
        <begin position="1178"/>
        <end position="1214"/>
    </location>
</feature>
<name>A0ABR9UNN7_9CHRO</name>
<protein>
    <submittedName>
        <fullName evidence="3">Filamentous hemagglutinin N-terminal domain-containing protein</fullName>
    </submittedName>
</protein>
<keyword evidence="4" id="KW-1185">Reference proteome</keyword>
<evidence type="ECO:0000256" key="1">
    <source>
        <dbReference type="SAM" id="MobiDB-lite"/>
    </source>
</evidence>
<dbReference type="InterPro" id="IPR011050">
    <property type="entry name" value="Pectin_lyase_fold/virulence"/>
</dbReference>
<feature type="domain" description="Filamentous haemagglutinin FhaB/tRNA nuclease CdiA-like TPS" evidence="2">
    <location>
        <begin position="48"/>
        <end position="157"/>
    </location>
</feature>
<gene>
    <name evidence="3" type="ORF">IQ230_04460</name>
</gene>
<dbReference type="EMBL" id="JADEWN010000007">
    <property type="protein sequence ID" value="MBE9189628.1"/>
    <property type="molecule type" value="Genomic_DNA"/>
</dbReference>
<dbReference type="RefSeq" id="WP_193930861.1">
    <property type="nucleotide sequence ID" value="NZ_CAWPMZ010000128.1"/>
</dbReference>
<proteinExistence type="predicted"/>
<reference evidence="3 4" key="1">
    <citation type="submission" date="2020-10" db="EMBL/GenBank/DDBJ databases">
        <authorList>
            <person name="Castelo-Branco R."/>
            <person name="Eusebio N."/>
            <person name="Adriana R."/>
            <person name="Vieira A."/>
            <person name="Brugerolle De Fraissinette N."/>
            <person name="Rezende De Castro R."/>
            <person name="Schneider M.P."/>
            <person name="Vasconcelos V."/>
            <person name="Leao P.N."/>
        </authorList>
    </citation>
    <scope>NUCLEOTIDE SEQUENCE [LARGE SCALE GENOMIC DNA]</scope>
    <source>
        <strain evidence="3 4">LEGE 06123</strain>
    </source>
</reference>
<sequence length="1242" mass="126015">MTKAWLTGFWQFGVVTLITGGAITSLSFANASSKTYVLAQIQPDSTLGSESSVVNSVDANSDRIDGGAIRSTNLFHSFQEFNVSEGKAVNFANPQGIENIFSRVTGNNISEIRGILGVLGNANLFLLNPNGIIFGENASLDVNGSFVATTANALQFGTQGIFSATNLETPSLLTVNPSALLFNQINQNAAIVNNSQAPAGQDPGGLNVFGLRVPDGKSLLFVGGDVSMDGGWAIASGGHIELGGLTEAGSVVIQADGSNFSLSFPEGVQRGDISLANNAVVGVIADGGGSIAAHARNVEILASSEFFAGIGEGLGTANSQAGDIVIDATEQIKLAGTGSLIFNSVQSQAVGNAGNITIKTGSLSVSDGGQIDSLTRGQGNAGNITIQARDAVTFDSVDSNGFPSASFSDVQPGAVGNGGDINIIAGSLSLTNGGQLGVSVRAASDSLAGGRGEGGSVNVNVRDALTISGTNSGIFGDIGSGAVGIGRDINIQAGNLVIKDGGLIKSSTFGQGDSGNIAITADKTISLDGSSYIVNNVQSSEAVGNAGKIDITTSSLFVTNGSQINSFTRGQGNAGNITIRATDTVTFDGVDSDGFSSGLFTDVYAGAVGRGGDIKVDAGNIFIRDDGKVNTSTFGEGNAGKIEIEADNTVSLSRGYISNDVGVGGVGDSNGISIKTGSLFLTDLAQIFSDVDGRGDAGGIFIEAQDIVSLVGIGDVNLGIVDFINTTDGSIITSSVNFGGEGKGGDITINTGALRLDSSQINTSTAGTGDSGDIIINARDSVELLQGSDMFAEVTCACEEQGGGVGGIGDGGDIKITTGSLLLDIGANLRADTEARGNGGDIIINARESVTFRSDISTLSGGALTQVEPEAVGRGGNIQITTETLSLSGYQEINTRTQGQGNAGKIDINANSIVLTGADVGIFSGATQEDRRPGTSGNGGDINITAGSLSIYDGARISANTEIIGTAGDITINANQITLNDGSSISSESGAGDELITSNDELGEAENISITVRELEANNGDISTSSSQSSGGAIAINARNIRLRGDSDIRTNVASGAGSGGDITLAADSIIAFDDSDIFAFAQDGQGGNITLNTPAYFGNSFTTNSFNINPDILDNNDRADINATGAVSGVVTIPDVSFLQNSLTELPENIIDTNALVANSCIARSSDRGGTFTITGRGNLPSRPGDAAVSPYPTGNVRGVESDSTSTRRPWKIGDPIVEPQAAYRLANGQIILSRECDKWL</sequence>
<evidence type="ECO:0000259" key="2">
    <source>
        <dbReference type="SMART" id="SM00912"/>
    </source>
</evidence>
<dbReference type="Pfam" id="PF05860">
    <property type="entry name" value="TPS"/>
    <property type="match status" value="1"/>
</dbReference>
<dbReference type="InterPro" id="IPR012334">
    <property type="entry name" value="Pectin_lyas_fold"/>
</dbReference>
<accession>A0ABR9UNN7</accession>
<evidence type="ECO:0000313" key="4">
    <source>
        <dbReference type="Proteomes" id="UP000651156"/>
    </source>
</evidence>
<dbReference type="Gene3D" id="2.160.20.10">
    <property type="entry name" value="Single-stranded right-handed beta-helix, Pectin lyase-like"/>
    <property type="match status" value="3"/>
</dbReference>
<comment type="caution">
    <text evidence="3">The sequence shown here is derived from an EMBL/GenBank/DDBJ whole genome shotgun (WGS) entry which is preliminary data.</text>
</comment>
<dbReference type="NCBIfam" id="TIGR01901">
    <property type="entry name" value="adhes_NPXG"/>
    <property type="match status" value="1"/>
</dbReference>
<dbReference type="SUPFAM" id="SSF51126">
    <property type="entry name" value="Pectin lyase-like"/>
    <property type="match status" value="6"/>
</dbReference>